<dbReference type="RefSeq" id="WP_135760452.1">
    <property type="nucleotide sequence ID" value="NZ_RQHW01000033.1"/>
</dbReference>
<dbReference type="SUPFAM" id="SSF141371">
    <property type="entry name" value="PilZ domain-like"/>
    <property type="match status" value="1"/>
</dbReference>
<dbReference type="OrthoDB" id="329716at2"/>
<evidence type="ECO:0000259" key="1">
    <source>
        <dbReference type="Pfam" id="PF07238"/>
    </source>
</evidence>
<dbReference type="AlphaFoldDB" id="A0A4R9M382"/>
<organism evidence="2 3">
    <name type="scientific">Leptospira idonii</name>
    <dbReference type="NCBI Taxonomy" id="1193500"/>
    <lineage>
        <taxon>Bacteria</taxon>
        <taxon>Pseudomonadati</taxon>
        <taxon>Spirochaetota</taxon>
        <taxon>Spirochaetia</taxon>
        <taxon>Leptospirales</taxon>
        <taxon>Leptospiraceae</taxon>
        <taxon>Leptospira</taxon>
    </lineage>
</organism>
<evidence type="ECO:0000313" key="3">
    <source>
        <dbReference type="Proteomes" id="UP000298058"/>
    </source>
</evidence>
<keyword evidence="3" id="KW-1185">Reference proteome</keyword>
<evidence type="ECO:0000313" key="2">
    <source>
        <dbReference type="EMBL" id="TGN19268.1"/>
    </source>
</evidence>
<sequence>MLESRAKQRIFSAAWDDFVLKVFTINETPEYLLASIRDISEIGVSGIVEMGAEIKEKDIISGLIESELTRSKIKYSGKVVWIRETSEGTEFGLKFSEEFLLPDVLIARSMAAA</sequence>
<dbReference type="EMBL" id="RQHW01000033">
    <property type="protein sequence ID" value="TGN19268.1"/>
    <property type="molecule type" value="Genomic_DNA"/>
</dbReference>
<dbReference type="NCBIfam" id="NF047488">
    <property type="entry name" value="Sig54regLEPBII2431"/>
    <property type="match status" value="1"/>
</dbReference>
<feature type="domain" description="PilZ" evidence="1">
    <location>
        <begin position="24"/>
        <end position="96"/>
    </location>
</feature>
<dbReference type="Proteomes" id="UP000298058">
    <property type="component" value="Unassembled WGS sequence"/>
</dbReference>
<dbReference type="GO" id="GO:0035438">
    <property type="term" value="F:cyclic-di-GMP binding"/>
    <property type="evidence" value="ECO:0007669"/>
    <property type="project" value="InterPro"/>
</dbReference>
<dbReference type="Pfam" id="PF07238">
    <property type="entry name" value="PilZ"/>
    <property type="match status" value="1"/>
</dbReference>
<dbReference type="Gene3D" id="2.40.10.220">
    <property type="entry name" value="predicted glycosyltransferase like domains"/>
    <property type="match status" value="1"/>
</dbReference>
<proteinExistence type="predicted"/>
<accession>A0A4R9M382</accession>
<name>A0A4R9M382_9LEPT</name>
<dbReference type="InterPro" id="IPR009875">
    <property type="entry name" value="PilZ_domain"/>
</dbReference>
<reference evidence="2" key="1">
    <citation type="journal article" date="2019" name="PLoS Negl. Trop. Dis.">
        <title>Revisiting the worldwide diversity of Leptospira species in the environment.</title>
        <authorList>
            <person name="Vincent A.T."/>
            <person name="Schiettekatte O."/>
            <person name="Bourhy P."/>
            <person name="Veyrier F.J."/>
            <person name="Picardeau M."/>
        </authorList>
    </citation>
    <scope>NUCLEOTIDE SEQUENCE [LARGE SCALE GENOMIC DNA]</scope>
    <source>
        <strain evidence="2">201300427</strain>
    </source>
</reference>
<comment type="caution">
    <text evidence="2">The sequence shown here is derived from an EMBL/GenBank/DDBJ whole genome shotgun (WGS) entry which is preliminary data.</text>
</comment>
<gene>
    <name evidence="2" type="ORF">EHS15_10160</name>
</gene>
<protein>
    <submittedName>
        <fullName evidence="2">PilZ domain-containing protein</fullName>
    </submittedName>
</protein>